<dbReference type="PANTHER" id="PTHR43011">
    <property type="entry name" value="IRON-SULFUR CLUSTER ASSEMBLY 2 HOMOLOG, MITOCHONDRIAL"/>
    <property type="match status" value="1"/>
</dbReference>
<dbReference type="InterPro" id="IPR017870">
    <property type="entry name" value="FeS_cluster_insertion_CS"/>
</dbReference>
<dbReference type="GO" id="GO:0051537">
    <property type="term" value="F:2 iron, 2 sulfur cluster binding"/>
    <property type="evidence" value="ECO:0007669"/>
    <property type="project" value="TreeGrafter"/>
</dbReference>
<protein>
    <submittedName>
        <fullName evidence="3">Iron-sulfur cluster assembly accessory protein</fullName>
    </submittedName>
</protein>
<organism evidence="3 4">
    <name type="scientific">Nannocystis exedens</name>
    <dbReference type="NCBI Taxonomy" id="54"/>
    <lineage>
        <taxon>Bacteria</taxon>
        <taxon>Pseudomonadati</taxon>
        <taxon>Myxococcota</taxon>
        <taxon>Polyangia</taxon>
        <taxon>Nannocystales</taxon>
        <taxon>Nannocystaceae</taxon>
        <taxon>Nannocystis</taxon>
    </lineage>
</organism>
<dbReference type="Pfam" id="PF01521">
    <property type="entry name" value="Fe-S_biosyn"/>
    <property type="match status" value="1"/>
</dbReference>
<dbReference type="SUPFAM" id="SSF89360">
    <property type="entry name" value="HesB-like domain"/>
    <property type="match status" value="1"/>
</dbReference>
<evidence type="ECO:0000256" key="1">
    <source>
        <dbReference type="SAM" id="MobiDB-lite"/>
    </source>
</evidence>
<dbReference type="InterPro" id="IPR000361">
    <property type="entry name" value="ATAP_core_dom"/>
</dbReference>
<accession>A0A1I1U7S0</accession>
<dbReference type="NCBIfam" id="NF010147">
    <property type="entry name" value="PRK13623.1"/>
    <property type="match status" value="1"/>
</dbReference>
<dbReference type="GO" id="GO:0016226">
    <property type="term" value="P:iron-sulfur cluster assembly"/>
    <property type="evidence" value="ECO:0007669"/>
    <property type="project" value="InterPro"/>
</dbReference>
<dbReference type="Proteomes" id="UP000199400">
    <property type="component" value="Unassembled WGS sequence"/>
</dbReference>
<feature type="region of interest" description="Disordered" evidence="1">
    <location>
        <begin position="1"/>
        <end position="22"/>
    </location>
</feature>
<keyword evidence="4" id="KW-1185">Reference proteome</keyword>
<dbReference type="RefSeq" id="WP_096329528.1">
    <property type="nucleotide sequence ID" value="NZ_FOMX01000003.1"/>
</dbReference>
<evidence type="ECO:0000259" key="2">
    <source>
        <dbReference type="Pfam" id="PF01521"/>
    </source>
</evidence>
<dbReference type="Gene3D" id="2.60.300.12">
    <property type="entry name" value="HesB-like domain"/>
    <property type="match status" value="1"/>
</dbReference>
<name>A0A1I1U7S0_9BACT</name>
<proteinExistence type="predicted"/>
<dbReference type="STRING" id="54.SAMN02745121_01038"/>
<dbReference type="InterPro" id="IPR016092">
    <property type="entry name" value="ATAP"/>
</dbReference>
<dbReference type="EMBL" id="FOMX01000003">
    <property type="protein sequence ID" value="SFD66872.1"/>
    <property type="molecule type" value="Genomic_DNA"/>
</dbReference>
<evidence type="ECO:0000313" key="4">
    <source>
        <dbReference type="Proteomes" id="UP000199400"/>
    </source>
</evidence>
<dbReference type="OrthoDB" id="9801228at2"/>
<dbReference type="GO" id="GO:0051539">
    <property type="term" value="F:4 iron, 4 sulfur cluster binding"/>
    <property type="evidence" value="ECO:0007669"/>
    <property type="project" value="TreeGrafter"/>
</dbReference>
<dbReference type="AlphaFoldDB" id="A0A1I1U7S0"/>
<dbReference type="PROSITE" id="PS01152">
    <property type="entry name" value="HESB"/>
    <property type="match status" value="1"/>
</dbReference>
<dbReference type="InterPro" id="IPR035903">
    <property type="entry name" value="HesB-like_dom_sf"/>
</dbReference>
<reference evidence="4" key="1">
    <citation type="submission" date="2016-10" db="EMBL/GenBank/DDBJ databases">
        <authorList>
            <person name="Varghese N."/>
            <person name="Submissions S."/>
        </authorList>
    </citation>
    <scope>NUCLEOTIDE SEQUENCE [LARGE SCALE GENOMIC DNA]</scope>
    <source>
        <strain evidence="4">ATCC 25963</strain>
    </source>
</reference>
<dbReference type="NCBIfam" id="TIGR00049">
    <property type="entry name" value="iron-sulfur cluster assembly accessory protein"/>
    <property type="match status" value="1"/>
</dbReference>
<dbReference type="GO" id="GO:0005506">
    <property type="term" value="F:iron ion binding"/>
    <property type="evidence" value="ECO:0007669"/>
    <property type="project" value="TreeGrafter"/>
</dbReference>
<evidence type="ECO:0000313" key="3">
    <source>
        <dbReference type="EMBL" id="SFD66872.1"/>
    </source>
</evidence>
<sequence length="131" mass="14036">MSAATETAPATPIQHEAHDPQMTGALEVTETAAAKIREIRETEAIESTYALRVKVMGGGCAGFQYDLYFDEPAEGDNHFESQGVKLVCDQMSFMYLMGTSIDYVEGLQGAGFKFNNPNTTGSCGCGSSFSV</sequence>
<dbReference type="PANTHER" id="PTHR43011:SF1">
    <property type="entry name" value="IRON-SULFUR CLUSTER ASSEMBLY 2 HOMOLOG, MITOCHONDRIAL"/>
    <property type="match status" value="1"/>
</dbReference>
<gene>
    <name evidence="3" type="ORF">SAMN02745121_01038</name>
</gene>
<feature type="domain" description="Core" evidence="2">
    <location>
        <begin position="26"/>
        <end position="126"/>
    </location>
</feature>